<dbReference type="Proteomes" id="UP000016201">
    <property type="component" value="Unassembled WGS sequence"/>
</dbReference>
<dbReference type="eggNOG" id="ENOG5032RYD">
    <property type="taxonomic scope" value="Bacteria"/>
</dbReference>
<comment type="caution">
    <text evidence="1">The sequence shown here is derived from an EMBL/GenBank/DDBJ whole genome shotgun (WGS) entry which is preliminary data.</text>
</comment>
<reference evidence="1 2" key="1">
    <citation type="submission" date="2013-03" db="EMBL/GenBank/DDBJ databases">
        <title>The Genome Sequence of Acinetobacter tandoii CIP 107469.</title>
        <authorList>
            <consortium name="The Broad Institute Genome Sequencing Platform"/>
            <consortium name="The Broad Institute Genome Sequencing Center for Infectious Disease"/>
            <person name="Cerqueira G."/>
            <person name="Feldgarden M."/>
            <person name="Courvalin P."/>
            <person name="Perichon B."/>
            <person name="Grillot-Courvalin C."/>
            <person name="Clermont D."/>
            <person name="Rocha E."/>
            <person name="Yoon E.-J."/>
            <person name="Nemec A."/>
            <person name="Walker B."/>
            <person name="Young S.K."/>
            <person name="Zeng Q."/>
            <person name="Gargeya S."/>
            <person name="Fitzgerald M."/>
            <person name="Haas B."/>
            <person name="Abouelleil A."/>
            <person name="Alvarado L."/>
            <person name="Arachchi H.M."/>
            <person name="Berlin A.M."/>
            <person name="Chapman S.B."/>
            <person name="Dewar J."/>
            <person name="Goldberg J."/>
            <person name="Griggs A."/>
            <person name="Gujja S."/>
            <person name="Hansen M."/>
            <person name="Howarth C."/>
            <person name="Imamovic A."/>
            <person name="Larimer J."/>
            <person name="McCowan C."/>
            <person name="Murphy C."/>
            <person name="Neiman D."/>
            <person name="Pearson M."/>
            <person name="Priest M."/>
            <person name="Roberts A."/>
            <person name="Saif S."/>
            <person name="Shea T."/>
            <person name="Sisk P."/>
            <person name="Sykes S."/>
            <person name="Wortman J."/>
            <person name="Nusbaum C."/>
            <person name="Birren B."/>
        </authorList>
    </citation>
    <scope>NUCLEOTIDE SEQUENCE [LARGE SCALE GENOMIC DNA]</scope>
    <source>
        <strain evidence="1 2">CIP 107469</strain>
    </source>
</reference>
<accession>R9AYG0</accession>
<evidence type="ECO:0000313" key="1">
    <source>
        <dbReference type="EMBL" id="EOR07274.1"/>
    </source>
</evidence>
<protein>
    <recommendedName>
        <fullName evidence="3">Bacteriophage protein</fullName>
    </recommendedName>
</protein>
<dbReference type="OrthoDB" id="5465205at2"/>
<organism evidence="1 2">
    <name type="scientific">Acinetobacter tandoii DSM 14970 = CIP 107469</name>
    <dbReference type="NCBI Taxonomy" id="1120927"/>
    <lineage>
        <taxon>Bacteria</taxon>
        <taxon>Pseudomonadati</taxon>
        <taxon>Pseudomonadota</taxon>
        <taxon>Gammaproteobacteria</taxon>
        <taxon>Moraxellales</taxon>
        <taxon>Moraxellaceae</taxon>
        <taxon>Acinetobacter</taxon>
    </lineage>
</organism>
<keyword evidence="2" id="KW-1185">Reference proteome</keyword>
<evidence type="ECO:0000313" key="2">
    <source>
        <dbReference type="Proteomes" id="UP000016201"/>
    </source>
</evidence>
<sequence length="136" mass="14078">MSSILSGSDRQTPRRDLGLISVKLKANAIIRAGFIVVAGSTGFAEEGKTATGLTYLGIADQTIDNTGGADGDVSVLVRTHAAFLLDNSSADAVDQTLIGKKCYIHDASTVCKTSATNTKSECGVVLEVTTEGVWVA</sequence>
<evidence type="ECO:0008006" key="3">
    <source>
        <dbReference type="Google" id="ProtNLM"/>
    </source>
</evidence>
<dbReference type="AlphaFoldDB" id="R9AYG0"/>
<name>R9AYG0_9GAMM</name>
<gene>
    <name evidence="1" type="ORF">I593_02161</name>
</gene>
<dbReference type="RefSeq" id="WP_016167213.1">
    <property type="nucleotide sequence ID" value="NZ_JHZG01000017.1"/>
</dbReference>
<dbReference type="EMBL" id="AQFM01000037">
    <property type="protein sequence ID" value="EOR07274.1"/>
    <property type="molecule type" value="Genomic_DNA"/>
</dbReference>
<proteinExistence type="predicted"/>
<dbReference type="PATRIC" id="fig|1120927.3.peg.2096"/>